<keyword evidence="4 7" id="KW-0812">Transmembrane</keyword>
<keyword evidence="3 7" id="KW-1134">Transmembrane beta strand</keyword>
<dbReference type="KEGG" id="bfc:BacF7301_11360"/>
<dbReference type="AlphaFoldDB" id="A0A6H0KYF1"/>
<keyword evidence="2 7" id="KW-0813">Transport</keyword>
<gene>
    <name evidence="9" type="ORF">BacF7301_11360</name>
</gene>
<evidence type="ECO:0000313" key="9">
    <source>
        <dbReference type="EMBL" id="QIU97487.1"/>
    </source>
</evidence>
<evidence type="ECO:0000256" key="7">
    <source>
        <dbReference type="PROSITE-ProRule" id="PRU01360"/>
    </source>
</evidence>
<proteinExistence type="inferred from homology"/>
<dbReference type="GO" id="GO:0009279">
    <property type="term" value="C:cell outer membrane"/>
    <property type="evidence" value="ECO:0007669"/>
    <property type="project" value="UniProtKB-SubCell"/>
</dbReference>
<protein>
    <submittedName>
        <fullName evidence="9">TonB-dependent receptor</fullName>
    </submittedName>
</protein>
<dbReference type="InterPro" id="IPR023996">
    <property type="entry name" value="TonB-dep_OMP_SusC/RagA"/>
</dbReference>
<evidence type="ECO:0000256" key="5">
    <source>
        <dbReference type="ARBA" id="ARBA00023136"/>
    </source>
</evidence>
<evidence type="ECO:0000256" key="6">
    <source>
        <dbReference type="ARBA" id="ARBA00023237"/>
    </source>
</evidence>
<dbReference type="NCBIfam" id="TIGR04057">
    <property type="entry name" value="SusC_RagA_signa"/>
    <property type="match status" value="1"/>
</dbReference>
<evidence type="ECO:0000256" key="4">
    <source>
        <dbReference type="ARBA" id="ARBA00022692"/>
    </source>
</evidence>
<dbReference type="Gene3D" id="2.60.40.1120">
    <property type="entry name" value="Carboxypeptidase-like, regulatory domain"/>
    <property type="match status" value="1"/>
</dbReference>
<dbReference type="InterPro" id="IPR008969">
    <property type="entry name" value="CarboxyPept-like_regulatory"/>
</dbReference>
<reference evidence="9 10" key="1">
    <citation type="submission" date="2020-03" db="EMBL/GenBank/DDBJ databases">
        <title>Genomic analysis of Bacteroides faecium CBA7301.</title>
        <authorList>
            <person name="Kim J."/>
            <person name="Roh S.W."/>
        </authorList>
    </citation>
    <scope>NUCLEOTIDE SEQUENCE [LARGE SCALE GENOMIC DNA]</scope>
    <source>
        <strain evidence="9 10">CBA7301</strain>
    </source>
</reference>
<accession>A0A6H0KYF1</accession>
<evidence type="ECO:0000259" key="8">
    <source>
        <dbReference type="Pfam" id="PF07715"/>
    </source>
</evidence>
<dbReference type="Proteomes" id="UP000501780">
    <property type="component" value="Chromosome"/>
</dbReference>
<dbReference type="InterPro" id="IPR036942">
    <property type="entry name" value="Beta-barrel_TonB_sf"/>
</dbReference>
<dbReference type="Gene3D" id="2.40.170.20">
    <property type="entry name" value="TonB-dependent receptor, beta-barrel domain"/>
    <property type="match status" value="1"/>
</dbReference>
<dbReference type="Gene3D" id="2.170.130.10">
    <property type="entry name" value="TonB-dependent receptor, plug domain"/>
    <property type="match status" value="1"/>
</dbReference>
<evidence type="ECO:0000256" key="3">
    <source>
        <dbReference type="ARBA" id="ARBA00022452"/>
    </source>
</evidence>
<evidence type="ECO:0000313" key="10">
    <source>
        <dbReference type="Proteomes" id="UP000501780"/>
    </source>
</evidence>
<keyword evidence="5 7" id="KW-0472">Membrane</keyword>
<dbReference type="InterPro" id="IPR012910">
    <property type="entry name" value="Plug_dom"/>
</dbReference>
<keyword evidence="10" id="KW-1185">Reference proteome</keyword>
<name>A0A6H0KYF1_9BACE</name>
<dbReference type="NCBIfam" id="TIGR04056">
    <property type="entry name" value="OMP_RagA_SusC"/>
    <property type="match status" value="1"/>
</dbReference>
<dbReference type="InterPro" id="IPR039426">
    <property type="entry name" value="TonB-dep_rcpt-like"/>
</dbReference>
<dbReference type="PROSITE" id="PS52016">
    <property type="entry name" value="TONB_DEPENDENT_REC_3"/>
    <property type="match status" value="1"/>
</dbReference>
<dbReference type="SUPFAM" id="SSF49464">
    <property type="entry name" value="Carboxypeptidase regulatory domain-like"/>
    <property type="match status" value="1"/>
</dbReference>
<dbReference type="EMBL" id="CP050831">
    <property type="protein sequence ID" value="QIU97487.1"/>
    <property type="molecule type" value="Genomic_DNA"/>
</dbReference>
<organism evidence="9 10">
    <name type="scientific">Bacteroides faecium</name>
    <dbReference type="NCBI Taxonomy" id="2715212"/>
    <lineage>
        <taxon>Bacteria</taxon>
        <taxon>Pseudomonadati</taxon>
        <taxon>Bacteroidota</taxon>
        <taxon>Bacteroidia</taxon>
        <taxon>Bacteroidales</taxon>
        <taxon>Bacteroidaceae</taxon>
        <taxon>Bacteroides</taxon>
    </lineage>
</organism>
<dbReference type="Pfam" id="PF07715">
    <property type="entry name" value="Plug"/>
    <property type="match status" value="1"/>
</dbReference>
<keyword evidence="6 7" id="KW-0998">Cell outer membrane</keyword>
<evidence type="ECO:0000256" key="1">
    <source>
        <dbReference type="ARBA" id="ARBA00004571"/>
    </source>
</evidence>
<dbReference type="FunFam" id="2.60.40.1120:FF:000003">
    <property type="entry name" value="Outer membrane protein Omp121"/>
    <property type="match status" value="1"/>
</dbReference>
<sequence>MGEQVSKTETLTAQGAQQQVRKITGQVVDDKTGDPLIGVNVKVKGTTTGAITDLDGQFTLMVTAKNPVIIVSYIGYSQQELTASGNHLNIKLKEDAMALDEVVVVGYGVQKKSLVTGAIASVKGSELEMTGIMRADDALQGKTPGVQIISNSGQPGTGTAIRIRGVGTNGTAQPIYIVDGMAVGDIEYLNPADIESIEVLKDAASSAIYGARGGNGVILVTTKKGSEGKTSVTANFSYGIQNLARKVDVLNAKEYCILQNEAAQNGGQPLPFTDEQIARYNKGTDWQEAVLYRNAPTMQAQVSLSGGDQKGSFLTSASYFNQDGILAKGKSNFKRITVNLNSERRFFDDHLKVGENVSLSKVERQSVTQNSLTAGPLVSALNMDPLTPVYDPKNEDPLYGGFGSSKYVSQEIVNPVARIHYSYGNSNYFKLIGSAFAEISFLKDFKYRFSIGTERTWNVSYGYTPLYRLNSTTGNTTANGASQSMENSWSMSYENVLNWGHVYGVHNISALIGTSYIDRSATFMSGNRNDLIIDDPEYAYLSMATAATAGVSGGMRNPSRLLSYFGRANYSYDDRYMMTFTLRRDGSSRFGPNNRFGTFPSVSVGWNLMNERFMSKFNWLNALKLRASWGRNGNENIGDFQYMSTISTYGLGYAFGSQLDGQAISTGAAPTKVLSPDLKWETIEQTNIGVDATLFNCLTVNLDYYRKNTKDLLLTSPTPLFLGNTFPTMNAGSVRNEGFEAFVSYKQRINKLNMTVSANMAYNKNEVTYVGTYTGFVAGTTVQGMSGAVTRMEKGYPMAYFWGYKTMGIFQNQDEINSYVHTNEDGTRKLIQPDAKPGDFRFQDTNNDGVIDDNDRQNLGNPYPDVTYGFNLNLEYRGFDLTVNTSGTIGNKIFSVLRRMDLPMSNYQSWALGRWHGEGTSNSIPRVTTNDTNQSWSKPSDFHVKDGSYFRVRNIMLGYTTKLLKNYYIESLRVYASVNNLFTFTKYEGYDPEIGGGVMSTGVDSGVYPHPRTVSFGINVTF</sequence>
<feature type="domain" description="TonB-dependent receptor plug" evidence="8">
    <location>
        <begin position="114"/>
        <end position="217"/>
    </location>
</feature>
<dbReference type="InterPro" id="IPR023997">
    <property type="entry name" value="TonB-dep_OMP_SusC/RagA_CS"/>
</dbReference>
<dbReference type="SUPFAM" id="SSF56935">
    <property type="entry name" value="Porins"/>
    <property type="match status" value="1"/>
</dbReference>
<dbReference type="InterPro" id="IPR037066">
    <property type="entry name" value="Plug_dom_sf"/>
</dbReference>
<dbReference type="Pfam" id="PF13715">
    <property type="entry name" value="CarbopepD_reg_2"/>
    <property type="match status" value="1"/>
</dbReference>
<keyword evidence="9" id="KW-0675">Receptor</keyword>
<comment type="subcellular location">
    <subcellularLocation>
        <location evidence="1 7">Cell outer membrane</location>
        <topology evidence="1 7">Multi-pass membrane protein</topology>
    </subcellularLocation>
</comment>
<comment type="similarity">
    <text evidence="7">Belongs to the TonB-dependent receptor family.</text>
</comment>
<evidence type="ECO:0000256" key="2">
    <source>
        <dbReference type="ARBA" id="ARBA00022448"/>
    </source>
</evidence>